<evidence type="ECO:0000259" key="17">
    <source>
        <dbReference type="Pfam" id="PF01326"/>
    </source>
</evidence>
<evidence type="ECO:0000256" key="3">
    <source>
        <dbReference type="ARBA" id="ARBA00004742"/>
    </source>
</evidence>
<dbReference type="PANTHER" id="PTHR43030">
    <property type="entry name" value="PHOSPHOENOLPYRUVATE SYNTHASE"/>
    <property type="match status" value="1"/>
</dbReference>
<comment type="similarity">
    <text evidence="4">Belongs to the PEP-utilizing enzyme family.</text>
</comment>
<comment type="catalytic activity">
    <reaction evidence="14">
        <text>pyruvate + ATP + H2O = phosphoenolpyruvate + AMP + phosphate + 2 H(+)</text>
        <dbReference type="Rhea" id="RHEA:11364"/>
        <dbReference type="ChEBI" id="CHEBI:15361"/>
        <dbReference type="ChEBI" id="CHEBI:15377"/>
        <dbReference type="ChEBI" id="CHEBI:15378"/>
        <dbReference type="ChEBI" id="CHEBI:30616"/>
        <dbReference type="ChEBI" id="CHEBI:43474"/>
        <dbReference type="ChEBI" id="CHEBI:58702"/>
        <dbReference type="ChEBI" id="CHEBI:456215"/>
        <dbReference type="EC" id="2.7.9.2"/>
    </reaction>
</comment>
<evidence type="ECO:0000256" key="8">
    <source>
        <dbReference type="ARBA" id="ARBA00022723"/>
    </source>
</evidence>
<dbReference type="InterPro" id="IPR000121">
    <property type="entry name" value="PEP_util_C"/>
</dbReference>
<dbReference type="PANTHER" id="PTHR43030:SF1">
    <property type="entry name" value="PHOSPHOENOLPYRUVATE SYNTHASE"/>
    <property type="match status" value="1"/>
</dbReference>
<evidence type="ECO:0000313" key="19">
    <source>
        <dbReference type="EMBL" id="MBW4545513.1"/>
    </source>
</evidence>
<dbReference type="InterPro" id="IPR015813">
    <property type="entry name" value="Pyrv/PenolPyrv_kinase-like_dom"/>
</dbReference>
<dbReference type="InterPro" id="IPR023151">
    <property type="entry name" value="PEP_util_CS"/>
</dbReference>
<dbReference type="EC" id="2.7.9.2" evidence="5"/>
<keyword evidence="9" id="KW-0547">Nucleotide-binding</keyword>
<evidence type="ECO:0000256" key="6">
    <source>
        <dbReference type="ARBA" id="ARBA00021623"/>
    </source>
</evidence>
<comment type="cofactor">
    <cofactor evidence="1">
        <name>Mg(2+)</name>
        <dbReference type="ChEBI" id="CHEBI:18420"/>
    </cofactor>
</comment>
<evidence type="ECO:0000313" key="20">
    <source>
        <dbReference type="Proteomes" id="UP000753908"/>
    </source>
</evidence>
<feature type="domain" description="PEP-utilising enzyme C-terminal" evidence="18">
    <location>
        <begin position="490"/>
        <end position="785"/>
    </location>
</feature>
<evidence type="ECO:0000256" key="1">
    <source>
        <dbReference type="ARBA" id="ARBA00001946"/>
    </source>
</evidence>
<proteinExistence type="inferred from homology"/>
<evidence type="ECO:0000259" key="16">
    <source>
        <dbReference type="Pfam" id="PF00391"/>
    </source>
</evidence>
<keyword evidence="12" id="KW-0460">Magnesium</keyword>
<evidence type="ECO:0000256" key="15">
    <source>
        <dbReference type="SAM" id="MobiDB-lite"/>
    </source>
</evidence>
<feature type="compositionally biased region" description="Low complexity" evidence="15">
    <location>
        <begin position="343"/>
        <end position="355"/>
    </location>
</feature>
<evidence type="ECO:0000256" key="14">
    <source>
        <dbReference type="ARBA" id="ARBA00047700"/>
    </source>
</evidence>
<dbReference type="Proteomes" id="UP000753908">
    <property type="component" value="Unassembled WGS sequence"/>
</dbReference>
<comment type="function">
    <text evidence="2">Catalyzes the phosphorylation of pyruvate to phosphoenolpyruvate.</text>
</comment>
<dbReference type="InterPro" id="IPR002192">
    <property type="entry name" value="PPDK_AMP/ATP-bd"/>
</dbReference>
<feature type="region of interest" description="Disordered" evidence="15">
    <location>
        <begin position="343"/>
        <end position="363"/>
    </location>
</feature>
<organism evidence="19 20">
    <name type="scientific">Symplocastrum torsivum CPER-KK1</name>
    <dbReference type="NCBI Taxonomy" id="450513"/>
    <lineage>
        <taxon>Bacteria</taxon>
        <taxon>Bacillati</taxon>
        <taxon>Cyanobacteriota</taxon>
        <taxon>Cyanophyceae</taxon>
        <taxon>Oscillatoriophycideae</taxon>
        <taxon>Oscillatoriales</taxon>
        <taxon>Microcoleaceae</taxon>
        <taxon>Symplocastrum</taxon>
    </lineage>
</organism>
<dbReference type="GO" id="GO:0046872">
    <property type="term" value="F:metal ion binding"/>
    <property type="evidence" value="ECO:0007669"/>
    <property type="project" value="UniProtKB-KW"/>
</dbReference>
<evidence type="ECO:0000256" key="7">
    <source>
        <dbReference type="ARBA" id="ARBA00022679"/>
    </source>
</evidence>
<accession>A0A951PMM1</accession>
<evidence type="ECO:0000256" key="11">
    <source>
        <dbReference type="ARBA" id="ARBA00022840"/>
    </source>
</evidence>
<evidence type="ECO:0000256" key="2">
    <source>
        <dbReference type="ARBA" id="ARBA00002988"/>
    </source>
</evidence>
<evidence type="ECO:0000259" key="18">
    <source>
        <dbReference type="Pfam" id="PF02896"/>
    </source>
</evidence>
<dbReference type="PROSITE" id="PS00370">
    <property type="entry name" value="PEP_ENZYMES_PHOS_SITE"/>
    <property type="match status" value="1"/>
</dbReference>
<comment type="pathway">
    <text evidence="3">Carbohydrate biosynthesis; gluconeogenesis.</text>
</comment>
<dbReference type="SUPFAM" id="SSF51621">
    <property type="entry name" value="Phosphoenolpyruvate/pyruvate domain"/>
    <property type="match status" value="1"/>
</dbReference>
<reference evidence="19" key="1">
    <citation type="submission" date="2021-05" db="EMBL/GenBank/DDBJ databases">
        <authorList>
            <person name="Pietrasiak N."/>
            <person name="Ward R."/>
            <person name="Stajich J.E."/>
            <person name="Kurbessoian T."/>
        </authorList>
    </citation>
    <scope>NUCLEOTIDE SEQUENCE</scope>
    <source>
        <strain evidence="19">CPER-KK1</strain>
    </source>
</reference>
<dbReference type="Pfam" id="PF02896">
    <property type="entry name" value="PEP-utilizers_C"/>
    <property type="match status" value="1"/>
</dbReference>
<comment type="caution">
    <text evidence="19">The sequence shown here is derived from an EMBL/GenBank/DDBJ whole genome shotgun (WGS) entry which is preliminary data.</text>
</comment>
<dbReference type="EMBL" id="JAHHIF010000015">
    <property type="protein sequence ID" value="MBW4545513.1"/>
    <property type="molecule type" value="Genomic_DNA"/>
</dbReference>
<keyword evidence="11" id="KW-0067">ATP-binding</keyword>
<dbReference type="InterPro" id="IPR008279">
    <property type="entry name" value="PEP-util_enz_mobile_dom"/>
</dbReference>
<name>A0A951PMM1_9CYAN</name>
<dbReference type="SUPFAM" id="SSF52009">
    <property type="entry name" value="Phosphohistidine domain"/>
    <property type="match status" value="1"/>
</dbReference>
<dbReference type="GO" id="GO:0008986">
    <property type="term" value="F:pyruvate, water dikinase activity"/>
    <property type="evidence" value="ECO:0007669"/>
    <property type="project" value="UniProtKB-EC"/>
</dbReference>
<dbReference type="Gene3D" id="3.30.1490.20">
    <property type="entry name" value="ATP-grasp fold, A domain"/>
    <property type="match status" value="1"/>
</dbReference>
<protein>
    <recommendedName>
        <fullName evidence="6">Phosphoenolpyruvate synthase</fullName>
        <ecNumber evidence="5">2.7.9.2</ecNumber>
    </recommendedName>
    <alternativeName>
        <fullName evidence="13">Pyruvate, water dikinase</fullName>
    </alternativeName>
</protein>
<dbReference type="InterPro" id="IPR018274">
    <property type="entry name" value="PEP_util_AS"/>
</dbReference>
<dbReference type="Gene3D" id="3.50.30.10">
    <property type="entry name" value="Phosphohistidine domain"/>
    <property type="match status" value="1"/>
</dbReference>
<dbReference type="InterPro" id="IPR013815">
    <property type="entry name" value="ATP_grasp_subdomain_1"/>
</dbReference>
<evidence type="ECO:0000256" key="12">
    <source>
        <dbReference type="ARBA" id="ARBA00022842"/>
    </source>
</evidence>
<dbReference type="Gene3D" id="3.30.470.20">
    <property type="entry name" value="ATP-grasp fold, B domain"/>
    <property type="match status" value="1"/>
</dbReference>
<dbReference type="PROSITE" id="PS00742">
    <property type="entry name" value="PEP_ENZYMES_2"/>
    <property type="match status" value="1"/>
</dbReference>
<dbReference type="Pfam" id="PF00391">
    <property type="entry name" value="PEP-utilizers"/>
    <property type="match status" value="1"/>
</dbReference>
<keyword evidence="8" id="KW-0479">Metal-binding</keyword>
<evidence type="ECO:0000256" key="4">
    <source>
        <dbReference type="ARBA" id="ARBA00007837"/>
    </source>
</evidence>
<dbReference type="InterPro" id="IPR040442">
    <property type="entry name" value="Pyrv_kinase-like_dom_sf"/>
</dbReference>
<feature type="domain" description="Pyruvate phosphate dikinase AMP/ATP-binding" evidence="17">
    <location>
        <begin position="16"/>
        <end position="340"/>
    </location>
</feature>
<dbReference type="Gene3D" id="3.20.20.60">
    <property type="entry name" value="Phosphoenolpyruvate-binding domains"/>
    <property type="match status" value="1"/>
</dbReference>
<gene>
    <name evidence="19" type="ORF">KME25_13855</name>
</gene>
<keyword evidence="7" id="KW-0808">Transferase</keyword>
<evidence type="ECO:0000256" key="10">
    <source>
        <dbReference type="ARBA" id="ARBA00022777"/>
    </source>
</evidence>
<dbReference type="InterPro" id="IPR006319">
    <property type="entry name" value="PEP_synth"/>
</dbReference>
<dbReference type="Pfam" id="PF01326">
    <property type="entry name" value="PPDK_N"/>
    <property type="match status" value="1"/>
</dbReference>
<dbReference type="AlphaFoldDB" id="A0A951PMM1"/>
<evidence type="ECO:0000256" key="9">
    <source>
        <dbReference type="ARBA" id="ARBA00022741"/>
    </source>
</evidence>
<feature type="domain" description="PEP-utilising enzyme mobile" evidence="16">
    <location>
        <begin position="393"/>
        <end position="462"/>
    </location>
</feature>
<keyword evidence="10" id="KW-0418">Kinase</keyword>
<dbReference type="GO" id="GO:0005524">
    <property type="term" value="F:ATP binding"/>
    <property type="evidence" value="ECO:0007669"/>
    <property type="project" value="UniProtKB-KW"/>
</dbReference>
<reference evidence="19" key="2">
    <citation type="journal article" date="2022" name="Microbiol. Resour. Announc.">
        <title>Metagenome Sequencing to Explore Phylogenomics of Terrestrial Cyanobacteria.</title>
        <authorList>
            <person name="Ward R.D."/>
            <person name="Stajich J.E."/>
            <person name="Johansen J.R."/>
            <person name="Huntemann M."/>
            <person name="Clum A."/>
            <person name="Foster B."/>
            <person name="Foster B."/>
            <person name="Roux S."/>
            <person name="Palaniappan K."/>
            <person name="Varghese N."/>
            <person name="Mukherjee S."/>
            <person name="Reddy T.B.K."/>
            <person name="Daum C."/>
            <person name="Copeland A."/>
            <person name="Chen I.A."/>
            <person name="Ivanova N.N."/>
            <person name="Kyrpides N.C."/>
            <person name="Shapiro N."/>
            <person name="Eloe-Fadrosh E.A."/>
            <person name="Pietrasiak N."/>
        </authorList>
    </citation>
    <scope>NUCLEOTIDE SEQUENCE</scope>
    <source>
        <strain evidence="19">CPER-KK1</strain>
    </source>
</reference>
<sequence length="799" mass="87974">MDNLYWLDQIQRSERPLVGNQAFNLSQLLQRGYPVVPGFVVPAIAFWECMETLGKSEPLLADLPHSSFYVDVDNPRQLQLVAQQLRQELTAASLPAMWESAFLAAAEAMSAPTLILHPSLSIRSLNQTFDIGHSRANGQEYPDVPPGIWESYICPNQADALQKGLKQVWAELFRARSLFYWQRNGIGLQQLSVAVLVQPLWDAIASGTLLASPVEWTIQATWGLGIAIAKGEVLPDQYQLTLASGTVQTRTQRLGSKTRAYHLYNLEDSEAPIASGVQPYLLSEEQQKQYALDEKSLNQLIDLSQRLATEISPAFSLEWALCQIPGSPEPQLQIMQLTPQLSPVGSLLSPSSQPSSPSPTPQLVRGLPAAAGRVIATAQVIPSNSQNLTGIIPGRILIVQSITPSWLPLLKQAAAVVTEQGGMTSHAAIIARELGIPAVVGAIGVTQLFETGESLLVDGDQGEIHRVKDPNREVERSRPVMSYSPLPPIATQLLVNLSQVNSLEKIIDLPVDGVGLLRSELIMLDALENLHPNEWLRQGNKSELVTRFAEIIIQFAAAFAPRPVLYRSIDWREAELAPRASHEVPFLSGVTPPSEPEVNPIVGLRGTLRYLIDPTLFDLELAALKQVQAYGYSNVQLMLPFIRAVEEFTFCRRRVEQAGLTENPHFQLWIMAEVPSVLFLLPDYVRAGVQGISIGTNDLTQLLLAVDRDQERLGSTLDGRHPAVQRALQQLIQMARQAGIPCSICGQAPAQYPELIDALVEWGITSISVDVNDVERIYNAIARAEQRLLLEAARKKINN</sequence>
<evidence type="ECO:0000256" key="13">
    <source>
        <dbReference type="ARBA" id="ARBA00033470"/>
    </source>
</evidence>
<dbReference type="InterPro" id="IPR036637">
    <property type="entry name" value="Phosphohistidine_dom_sf"/>
</dbReference>
<evidence type="ECO:0000256" key="5">
    <source>
        <dbReference type="ARBA" id="ARBA00011996"/>
    </source>
</evidence>
<dbReference type="SUPFAM" id="SSF56059">
    <property type="entry name" value="Glutathione synthetase ATP-binding domain-like"/>
    <property type="match status" value="1"/>
</dbReference>